<feature type="chain" id="PRO_5029487056" description="DUF7507 domain-containing protein" evidence="1">
    <location>
        <begin position="29"/>
        <end position="1407"/>
    </location>
</feature>
<evidence type="ECO:0000256" key="1">
    <source>
        <dbReference type="SAM" id="SignalP"/>
    </source>
</evidence>
<keyword evidence="1" id="KW-0732">Signal</keyword>
<proteinExistence type="predicted"/>
<dbReference type="RefSeq" id="WP_155035726.1">
    <property type="nucleotide sequence ID" value="NZ_JBHTIG010000014.1"/>
</dbReference>
<sequence length="1407" mass="154567">MIYNLKRNIKKIALTLCVTLGVGAIAWADGSRTLYPSGVTGHRAMLLGKGFAAGESIPFANEGAHYVYAKEGETITLASSAQGTSSWIGAGADGGITLYSPSGVKVVNDNRTEGRIADRQLELAGPKLKKDSSNGYEPIRYLVPAGGEGIYRVEFTSRNNTEHGPVIEADNNWWQGNDAAIRAWDVSVINKAKNAFVEGRVYATNLNLTNGNFPSGNNYQNVEFNGQFYVRTNDGFTYRVKHNGTSGIVWSFFVNNKGFFDYNSKKPYYKSMNKQASEVIYNIHNPNAVDDASNITHKIYYSLPAKDMPKMAKVAVFSGNSRVETWLNPTVIEPEVTGVKIVGAEGTVGAFGHKGGYIEFDAPISGQQFTIDIVYNGTISKKLKGETVLGHNKVHWDGKDEQGKSLQGTIPVDVNVQLQGAEVHFPFFDIEYNMGGIAIELLDYRNESRIISDLVYWDDSDIEYFYYSGTWYNTPIGNKVNPIKNSHLTPGNKGISSNINGHKWGQGGSGAEGTFGDKKSMDTWTFRMGNKKELKTEVVIKQADLYTELKTTISGDSKKTTGHKGDRIKYVVTAGNNGPSDIIADTKNGIKGAPFTFTVPPGVDVVSPSSVKAVFNCRTENASESVALSYDPLTRTFRSELQLPNGCSVTYTIEGVLNGMTGSMIAESTILRPADVIDPDATNNDLGTLPTNPHYECYNNDSSNLPGGSGSIGCNNIQESVFMALGECVDEILYFEDFDRGFWNKNSGRTDWVKQPSISIGANGEILKNADGSIKRQGPKGGASSSYLFAPGINDVKYSSANYGHGEKASVARIKDGYYSVNPPGYVQMGIPTTDSWHNGLWVPNAESYDPNDPNSTYDWTPAWDTPGAIRDMSGAVNGSAFLIRGAASASQSIKPFYEFDVPGLIEKDRVYTLDIYSYVTYHDKDYMIMDVVDVENGHIYASVPLKYTGVGLPEGSNPTGFSLGWIPLSASFTFSEAECVDVMGRKVKIAIRGSQDRALETGKGFGHTLIDNITFSKRTQNNQCGINVSHITCADECYLDVVGKGFGWLYESGEKTNGTQVVEQIVQPATDGGFVVDLYRLDNSFNMVINGVPLHTEEFEFETGSAKRNVRFKSDKKRYGDGGVDSVWNINKHSNGIEDDNTHLDLVDRFNNPTPVIRVIIDKWGNVKLYGKRKTDANLEELEVFDTNTKSVVSLQSIHWISTGTAKDANVVDVTQNVIGQTMMYGFGYGQQAKECETLTLEKEGAFIDESKDGYAQIGESIQYAFKVKNLGDMEVHDLEIVDPLFGFNIKLDQVTHQPIQSGVSLSGDLNNNGILDRNETWTFTVLYNVTSEDIYNNKGVYNRAIVKAVGKLPNSQREIEVLSIDPTPYKEGDEGWDANRAQHTFVPLKADGLLLTNPMIYQKMQ</sequence>
<organism evidence="3 4">
    <name type="scientific">Myroides pelagicus</name>
    <dbReference type="NCBI Taxonomy" id="270914"/>
    <lineage>
        <taxon>Bacteria</taxon>
        <taxon>Pseudomonadati</taxon>
        <taxon>Bacteroidota</taxon>
        <taxon>Flavobacteriia</taxon>
        <taxon>Flavobacteriales</taxon>
        <taxon>Flavobacteriaceae</taxon>
        <taxon>Myroides</taxon>
    </lineage>
</organism>
<dbReference type="Pfam" id="PF24346">
    <property type="entry name" value="DUF7507"/>
    <property type="match status" value="1"/>
</dbReference>
<gene>
    <name evidence="3" type="ORF">GJV77_07340</name>
</gene>
<feature type="domain" description="DUF7507" evidence="2">
    <location>
        <begin position="1252"/>
        <end position="1350"/>
    </location>
</feature>
<dbReference type="InterPro" id="IPR055354">
    <property type="entry name" value="DUF7507"/>
</dbReference>
<dbReference type="OrthoDB" id="9805017at2"/>
<evidence type="ECO:0000313" key="3">
    <source>
        <dbReference type="EMBL" id="MTH29730.1"/>
    </source>
</evidence>
<evidence type="ECO:0000313" key="4">
    <source>
        <dbReference type="Proteomes" id="UP000488936"/>
    </source>
</evidence>
<comment type="caution">
    <text evidence="3">The sequence shown here is derived from an EMBL/GenBank/DDBJ whole genome shotgun (WGS) entry which is preliminary data.</text>
</comment>
<reference evidence="3 4" key="1">
    <citation type="journal article" date="2006" name="Int. J. Syst. Evol. Microbiol.">
        <title>Myroides pelagicus sp. nov., isolated from seawater in Thailand.</title>
        <authorList>
            <person name="Yoon J."/>
            <person name="Maneerat S."/>
            <person name="Kawai F."/>
            <person name="Yokota A."/>
        </authorList>
    </citation>
    <scope>NUCLEOTIDE SEQUENCE [LARGE SCALE GENOMIC DNA]</scope>
    <source>
        <strain evidence="3 4">SM1T</strain>
    </source>
</reference>
<name>A0A7K1GLW6_9FLAO</name>
<evidence type="ECO:0000259" key="2">
    <source>
        <dbReference type="Pfam" id="PF24346"/>
    </source>
</evidence>
<dbReference type="Proteomes" id="UP000488936">
    <property type="component" value="Unassembled WGS sequence"/>
</dbReference>
<dbReference type="EMBL" id="WMJY01000013">
    <property type="protein sequence ID" value="MTH29730.1"/>
    <property type="molecule type" value="Genomic_DNA"/>
</dbReference>
<keyword evidence="4" id="KW-1185">Reference proteome</keyword>
<accession>A0A7K1GLW6</accession>
<protein>
    <recommendedName>
        <fullName evidence="2">DUF7507 domain-containing protein</fullName>
    </recommendedName>
</protein>
<feature type="signal peptide" evidence="1">
    <location>
        <begin position="1"/>
        <end position="28"/>
    </location>
</feature>